<evidence type="ECO:0000256" key="6">
    <source>
        <dbReference type="ARBA" id="ARBA00022741"/>
    </source>
</evidence>
<dbReference type="GO" id="GO:0046872">
    <property type="term" value="F:metal ion binding"/>
    <property type="evidence" value="ECO:0007669"/>
    <property type="project" value="UniProtKB-UniRule"/>
</dbReference>
<evidence type="ECO:0000313" key="23">
    <source>
        <dbReference type="Proteomes" id="UP001348817"/>
    </source>
</evidence>
<keyword evidence="13" id="KW-0511">Multifunctional enzyme</keyword>
<comment type="similarity">
    <text evidence="4 19">In the C-terminal section; belongs to the NnrD/CARKD family.</text>
</comment>
<dbReference type="PANTHER" id="PTHR12592:SF0">
    <property type="entry name" value="ATP-DEPENDENT (S)-NAD(P)H-HYDRATE DEHYDRATASE"/>
    <property type="match status" value="1"/>
</dbReference>
<evidence type="ECO:0000256" key="19">
    <source>
        <dbReference type="PIRNR" id="PIRNR017184"/>
    </source>
</evidence>
<dbReference type="InterPro" id="IPR004443">
    <property type="entry name" value="YjeF_N_dom"/>
</dbReference>
<evidence type="ECO:0000256" key="14">
    <source>
        <dbReference type="ARBA" id="ARBA00025153"/>
    </source>
</evidence>
<dbReference type="Pfam" id="PF01256">
    <property type="entry name" value="Carb_kinase"/>
    <property type="match status" value="1"/>
</dbReference>
<dbReference type="InterPro" id="IPR030677">
    <property type="entry name" value="Nnr"/>
</dbReference>
<evidence type="ECO:0000256" key="16">
    <source>
        <dbReference type="ARBA" id="ARBA00049209"/>
    </source>
</evidence>
<evidence type="ECO:0000256" key="5">
    <source>
        <dbReference type="ARBA" id="ARBA00022723"/>
    </source>
</evidence>
<dbReference type="KEGG" id="fax:FUAX_27970"/>
<evidence type="ECO:0000256" key="18">
    <source>
        <dbReference type="HAMAP-Rule" id="MF_01966"/>
    </source>
</evidence>
<evidence type="ECO:0000313" key="22">
    <source>
        <dbReference type="EMBL" id="BDD10365.1"/>
    </source>
</evidence>
<evidence type="ECO:0000256" key="12">
    <source>
        <dbReference type="ARBA" id="ARBA00023239"/>
    </source>
</evidence>
<comment type="cofactor">
    <cofactor evidence="18 19">
        <name>K(+)</name>
        <dbReference type="ChEBI" id="CHEBI:29103"/>
    </cofactor>
    <text evidence="18 19">Binds 1 potassium ion per subunit.</text>
</comment>
<dbReference type="GO" id="GO:0110051">
    <property type="term" value="P:metabolite repair"/>
    <property type="evidence" value="ECO:0007669"/>
    <property type="project" value="TreeGrafter"/>
</dbReference>
<sequence length="499" mass="54447">MKILNAKQIREADAFTIKNEPIASLALMERASTAFTREFVRLFPKKDRTVHIICGQGNNGGDGLAVARLLFAQAYRIRLSQIISENSTDDFNKNLERLPKEIPLEKIRFATELKVSPEEITIDALLGSGLNRPLEGRYLEIAEEINENATDTIAIDVPTGFCCDAPTESVAVKATYTISFQFPKLGFLLPENSKFTGKWLVAEIGLHPEFIEKEKTPYTLTEAKDIRKVLRPREHFAYKGDYGHATLIAGAFGKAGAAVLSAKACLRTGAGLLTVRCPEKCVDTLQFSVPEAMCDLDSEKEFLSSLPDLSKKSAIAVGPGIGTALDTQNMIGELLRISPAPLILDADALNIIAMRDWIDKIPEGSILTPHLGEFRRLVGESRDGFQRLEKLRELSAWTKSVIVLKGAFSAIATPDGRVRFNGTGNPGMATAGSGDTLTGIITGLRSQNYSAEESAVLGVYLHGLAADIATERKQSYESLIASDITEHLGLAFQKAQHLR</sequence>
<dbReference type="HAMAP" id="MF_01966">
    <property type="entry name" value="NADHX_epimerase"/>
    <property type="match status" value="1"/>
</dbReference>
<evidence type="ECO:0000256" key="15">
    <source>
        <dbReference type="ARBA" id="ARBA00048238"/>
    </source>
</evidence>
<keyword evidence="10 17" id="KW-0520">NAD</keyword>
<feature type="binding site" evidence="17">
    <location>
        <begin position="405"/>
        <end position="409"/>
    </location>
    <ligand>
        <name>AMP</name>
        <dbReference type="ChEBI" id="CHEBI:456215"/>
    </ligand>
</feature>
<evidence type="ECO:0000256" key="4">
    <source>
        <dbReference type="ARBA" id="ARBA00009524"/>
    </source>
</evidence>
<comment type="catalytic activity">
    <reaction evidence="1 18 19">
        <text>(6R)-NADHX = (6S)-NADHX</text>
        <dbReference type="Rhea" id="RHEA:32215"/>
        <dbReference type="ChEBI" id="CHEBI:64074"/>
        <dbReference type="ChEBI" id="CHEBI:64075"/>
        <dbReference type="EC" id="5.1.99.6"/>
    </reaction>
</comment>
<dbReference type="Gene3D" id="3.40.50.10260">
    <property type="entry name" value="YjeF N-terminal domain"/>
    <property type="match status" value="1"/>
</dbReference>
<dbReference type="NCBIfam" id="TIGR00196">
    <property type="entry name" value="yjeF_cterm"/>
    <property type="match status" value="1"/>
</dbReference>
<comment type="catalytic activity">
    <reaction evidence="15 17 19">
        <text>(6S)-NADHX + ADP = AMP + phosphate + NADH + H(+)</text>
        <dbReference type="Rhea" id="RHEA:32223"/>
        <dbReference type="ChEBI" id="CHEBI:15378"/>
        <dbReference type="ChEBI" id="CHEBI:43474"/>
        <dbReference type="ChEBI" id="CHEBI:57945"/>
        <dbReference type="ChEBI" id="CHEBI:64074"/>
        <dbReference type="ChEBI" id="CHEBI:456215"/>
        <dbReference type="ChEBI" id="CHEBI:456216"/>
        <dbReference type="EC" id="4.2.1.136"/>
    </reaction>
</comment>
<evidence type="ECO:0000256" key="3">
    <source>
        <dbReference type="ARBA" id="ARBA00006001"/>
    </source>
</evidence>
<accession>A0AAU9DD54</accession>
<dbReference type="EC" id="5.1.99.6" evidence="19"/>
<comment type="catalytic activity">
    <reaction evidence="16 17 19">
        <text>(6S)-NADPHX + ADP = AMP + phosphate + NADPH + H(+)</text>
        <dbReference type="Rhea" id="RHEA:32235"/>
        <dbReference type="ChEBI" id="CHEBI:15378"/>
        <dbReference type="ChEBI" id="CHEBI:43474"/>
        <dbReference type="ChEBI" id="CHEBI:57783"/>
        <dbReference type="ChEBI" id="CHEBI:64076"/>
        <dbReference type="ChEBI" id="CHEBI:456215"/>
        <dbReference type="ChEBI" id="CHEBI:456216"/>
        <dbReference type="EC" id="4.2.1.136"/>
    </reaction>
</comment>
<dbReference type="Pfam" id="PF03853">
    <property type="entry name" value="YjeF_N"/>
    <property type="match status" value="1"/>
</dbReference>
<evidence type="ECO:0000256" key="10">
    <source>
        <dbReference type="ARBA" id="ARBA00023027"/>
    </source>
</evidence>
<keyword evidence="8 17" id="KW-0521">NADP</keyword>
<keyword evidence="7 17" id="KW-0067">ATP-binding</keyword>
<keyword evidence="11 18" id="KW-0413">Isomerase</keyword>
<dbReference type="InterPro" id="IPR029056">
    <property type="entry name" value="Ribokinase-like"/>
</dbReference>
<dbReference type="NCBIfam" id="TIGR00197">
    <property type="entry name" value="yjeF_nterm"/>
    <property type="match status" value="1"/>
</dbReference>
<dbReference type="GO" id="GO:0052855">
    <property type="term" value="F:ADP-dependent NAD(P)H-hydrate dehydratase activity"/>
    <property type="evidence" value="ECO:0007669"/>
    <property type="project" value="UniProtKB-UniRule"/>
</dbReference>
<dbReference type="PIRSF" id="PIRSF017184">
    <property type="entry name" value="Nnr"/>
    <property type="match status" value="1"/>
</dbReference>
<comment type="cofactor">
    <cofactor evidence="17">
        <name>Mg(2+)</name>
        <dbReference type="ChEBI" id="CHEBI:18420"/>
    </cofactor>
</comment>
<evidence type="ECO:0000256" key="11">
    <source>
        <dbReference type="ARBA" id="ARBA00023235"/>
    </source>
</evidence>
<dbReference type="InterPro" id="IPR036652">
    <property type="entry name" value="YjeF_N_dom_sf"/>
</dbReference>
<feature type="binding site" evidence="17">
    <location>
        <position position="257"/>
    </location>
    <ligand>
        <name>(6S)-NADPHX</name>
        <dbReference type="ChEBI" id="CHEBI:64076"/>
    </ligand>
</feature>
<dbReference type="PANTHER" id="PTHR12592">
    <property type="entry name" value="ATP-DEPENDENT (S)-NAD(P)H-HYDRATE DEHYDRATASE FAMILY MEMBER"/>
    <property type="match status" value="1"/>
</dbReference>
<feature type="binding site" evidence="18">
    <location>
        <position position="123"/>
    </location>
    <ligand>
        <name>K(+)</name>
        <dbReference type="ChEBI" id="CHEBI:29103"/>
    </ligand>
</feature>
<feature type="binding site" evidence="17">
    <location>
        <position position="434"/>
    </location>
    <ligand>
        <name>AMP</name>
        <dbReference type="ChEBI" id="CHEBI:456215"/>
    </ligand>
</feature>
<comment type="similarity">
    <text evidence="18">Belongs to the NnrE/AIBP family.</text>
</comment>
<dbReference type="CDD" id="cd01171">
    <property type="entry name" value="YXKO-related"/>
    <property type="match status" value="1"/>
</dbReference>
<gene>
    <name evidence="17" type="primary">nnrD</name>
    <name evidence="18" type="synonym">nnrE</name>
    <name evidence="22" type="ORF">FUAX_27970</name>
</gene>
<name>A0AAU9DD54_9BACT</name>
<feature type="binding site" evidence="18">
    <location>
        <position position="59"/>
    </location>
    <ligand>
        <name>K(+)</name>
        <dbReference type="ChEBI" id="CHEBI:29103"/>
    </ligand>
</feature>
<dbReference type="EC" id="4.2.1.136" evidence="19"/>
<evidence type="ECO:0000256" key="7">
    <source>
        <dbReference type="ARBA" id="ARBA00022840"/>
    </source>
</evidence>
<dbReference type="EMBL" id="AP025314">
    <property type="protein sequence ID" value="BDD10365.1"/>
    <property type="molecule type" value="Genomic_DNA"/>
</dbReference>
<keyword evidence="9 18" id="KW-0630">Potassium</keyword>
<feature type="binding site" evidence="18">
    <location>
        <position position="138"/>
    </location>
    <ligand>
        <name>(6S)-NADPHX</name>
        <dbReference type="ChEBI" id="CHEBI:64076"/>
    </ligand>
</feature>
<dbReference type="GO" id="GO:0046496">
    <property type="term" value="P:nicotinamide nucleotide metabolic process"/>
    <property type="evidence" value="ECO:0007669"/>
    <property type="project" value="UniProtKB-UniRule"/>
</dbReference>
<feature type="binding site" evidence="18">
    <location>
        <position position="159"/>
    </location>
    <ligand>
        <name>K(+)</name>
        <dbReference type="ChEBI" id="CHEBI:29103"/>
    </ligand>
</feature>
<keyword evidence="23" id="KW-1185">Reference proteome</keyword>
<feature type="binding site" evidence="17">
    <location>
        <position position="370"/>
    </location>
    <ligand>
        <name>(6S)-NADPHX</name>
        <dbReference type="ChEBI" id="CHEBI:64076"/>
    </ligand>
</feature>
<comment type="function">
    <text evidence="17">Catalyzes the dehydration of the S-form of NAD(P)HX at the expense of ADP, which is converted to AMP. Together with NAD(P)HX epimerase, which catalyzes the epimerization of the S- and R-forms, the enzyme allows the repair of both epimers of NAD(P)HX, a damaged form of NAD(P)H that is a result of enzymatic or heat-dependent hydration.</text>
</comment>
<dbReference type="RefSeq" id="WP_338391925.1">
    <property type="nucleotide sequence ID" value="NZ_AP025314.1"/>
</dbReference>
<dbReference type="InterPro" id="IPR000631">
    <property type="entry name" value="CARKD"/>
</dbReference>
<comment type="subunit">
    <text evidence="17">Homotetramer.</text>
</comment>
<dbReference type="SUPFAM" id="SSF64153">
    <property type="entry name" value="YjeF N-terminal domain-like"/>
    <property type="match status" value="1"/>
</dbReference>
<dbReference type="GO" id="GO:0052856">
    <property type="term" value="F:NAD(P)HX epimerase activity"/>
    <property type="evidence" value="ECO:0007669"/>
    <property type="project" value="UniProtKB-UniRule"/>
</dbReference>
<feature type="binding site" evidence="18">
    <location>
        <position position="156"/>
    </location>
    <ligand>
        <name>(6S)-NADPHX</name>
        <dbReference type="ChEBI" id="CHEBI:64076"/>
    </ligand>
</feature>
<feature type="binding site" evidence="18">
    <location>
        <begin position="58"/>
        <end position="62"/>
    </location>
    <ligand>
        <name>(6S)-NADPHX</name>
        <dbReference type="ChEBI" id="CHEBI:64076"/>
    </ligand>
</feature>
<dbReference type="Gene3D" id="3.40.1190.20">
    <property type="match status" value="1"/>
</dbReference>
<dbReference type="PROSITE" id="PS51383">
    <property type="entry name" value="YJEF_C_3"/>
    <property type="match status" value="1"/>
</dbReference>
<evidence type="ECO:0000256" key="2">
    <source>
        <dbReference type="ARBA" id="ARBA00000909"/>
    </source>
</evidence>
<comment type="catalytic activity">
    <reaction evidence="2 18 19">
        <text>(6R)-NADPHX = (6S)-NADPHX</text>
        <dbReference type="Rhea" id="RHEA:32227"/>
        <dbReference type="ChEBI" id="CHEBI:64076"/>
        <dbReference type="ChEBI" id="CHEBI:64077"/>
        <dbReference type="EC" id="5.1.99.6"/>
    </reaction>
</comment>
<evidence type="ECO:0000256" key="1">
    <source>
        <dbReference type="ARBA" id="ARBA00000013"/>
    </source>
</evidence>
<reference evidence="22 23" key="1">
    <citation type="submission" date="2021-12" db="EMBL/GenBank/DDBJ databases">
        <title>Genome sequencing of bacteria with rrn-lacking chromosome and rrn-plasmid.</title>
        <authorList>
            <person name="Anda M."/>
            <person name="Iwasaki W."/>
        </authorList>
    </citation>
    <scope>NUCLEOTIDE SEQUENCE [LARGE SCALE GENOMIC DNA]</scope>
    <source>
        <strain evidence="22 23">DSM 100852</strain>
    </source>
</reference>
<evidence type="ECO:0000256" key="17">
    <source>
        <dbReference type="HAMAP-Rule" id="MF_01965"/>
    </source>
</evidence>
<feature type="binding site" evidence="17">
    <location>
        <position position="320"/>
    </location>
    <ligand>
        <name>(6S)-NADPHX</name>
        <dbReference type="ChEBI" id="CHEBI:64076"/>
    </ligand>
</feature>
<feature type="domain" description="YjeF N-terminal" evidence="21">
    <location>
        <begin position="9"/>
        <end position="212"/>
    </location>
</feature>
<evidence type="ECO:0000259" key="21">
    <source>
        <dbReference type="PROSITE" id="PS51385"/>
    </source>
</evidence>
<comment type="similarity">
    <text evidence="17">Belongs to the NnrD/CARKD family.</text>
</comment>
<dbReference type="InterPro" id="IPR017953">
    <property type="entry name" value="Carbohydrate_kinase_pred_CS"/>
</dbReference>
<keyword evidence="6 17" id="KW-0547">Nucleotide-binding</keyword>
<comment type="similarity">
    <text evidence="3 19">In the N-terminal section; belongs to the NnrE/AIBP family.</text>
</comment>
<dbReference type="AlphaFoldDB" id="A0AAU9DD54"/>
<evidence type="ECO:0000259" key="20">
    <source>
        <dbReference type="PROSITE" id="PS51383"/>
    </source>
</evidence>
<dbReference type="GO" id="GO:0005524">
    <property type="term" value="F:ATP binding"/>
    <property type="evidence" value="ECO:0007669"/>
    <property type="project" value="UniProtKB-UniRule"/>
</dbReference>
<feature type="domain" description="YjeF C-terminal" evidence="20">
    <location>
        <begin position="222"/>
        <end position="495"/>
    </location>
</feature>
<dbReference type="HAMAP" id="MF_01965">
    <property type="entry name" value="NADHX_dehydratase"/>
    <property type="match status" value="1"/>
</dbReference>
<dbReference type="Proteomes" id="UP001348817">
    <property type="component" value="Chromosome"/>
</dbReference>
<dbReference type="PROSITE" id="PS51385">
    <property type="entry name" value="YJEF_N"/>
    <property type="match status" value="1"/>
</dbReference>
<keyword evidence="12 17" id="KW-0456">Lyase</keyword>
<feature type="binding site" evidence="17">
    <location>
        <position position="435"/>
    </location>
    <ligand>
        <name>(6S)-NADPHX</name>
        <dbReference type="ChEBI" id="CHEBI:64076"/>
    </ligand>
</feature>
<protein>
    <recommendedName>
        <fullName evidence="19">Bifunctional NAD(P)H-hydrate repair enzyme</fullName>
    </recommendedName>
    <alternativeName>
        <fullName evidence="19">Nicotinamide nucleotide repair protein</fullName>
    </alternativeName>
    <domain>
        <recommendedName>
            <fullName evidence="19">ADP-dependent (S)-NAD(P)H-hydrate dehydratase</fullName>
            <ecNumber evidence="19">4.2.1.136</ecNumber>
        </recommendedName>
        <alternativeName>
            <fullName evidence="19">ADP-dependent NAD(P)HX dehydratase</fullName>
        </alternativeName>
    </domain>
    <domain>
        <recommendedName>
            <fullName evidence="19">NAD(P)H-hydrate epimerase</fullName>
            <ecNumber evidence="19">5.1.99.6</ecNumber>
        </recommendedName>
    </domain>
</protein>
<organism evidence="22 23">
    <name type="scientific">Fulvitalea axinellae</name>
    <dbReference type="NCBI Taxonomy" id="1182444"/>
    <lineage>
        <taxon>Bacteria</taxon>
        <taxon>Pseudomonadati</taxon>
        <taxon>Bacteroidota</taxon>
        <taxon>Cytophagia</taxon>
        <taxon>Cytophagales</taxon>
        <taxon>Persicobacteraceae</taxon>
        <taxon>Fulvitalea</taxon>
    </lineage>
</organism>
<comment type="function">
    <text evidence="14 19">Bifunctional enzyme that catalyzes the epimerization of the S- and R-forms of NAD(P)HX and the dehydration of the S-form of NAD(P)HX at the expense of ADP, which is converted to AMP. This allows the repair of both epimers of NAD(P)HX, a damaged form of NAD(P)H that is a result of enzymatic or heat-dependent hydration.</text>
</comment>
<evidence type="ECO:0000256" key="13">
    <source>
        <dbReference type="ARBA" id="ARBA00023268"/>
    </source>
</evidence>
<evidence type="ECO:0000256" key="8">
    <source>
        <dbReference type="ARBA" id="ARBA00022857"/>
    </source>
</evidence>
<keyword evidence="5 18" id="KW-0479">Metal-binding</keyword>
<dbReference type="PROSITE" id="PS01050">
    <property type="entry name" value="YJEF_C_2"/>
    <property type="match status" value="1"/>
</dbReference>
<proteinExistence type="inferred from homology"/>
<evidence type="ECO:0000256" key="9">
    <source>
        <dbReference type="ARBA" id="ARBA00022958"/>
    </source>
</evidence>
<dbReference type="SUPFAM" id="SSF53613">
    <property type="entry name" value="Ribokinase-like"/>
    <property type="match status" value="1"/>
</dbReference>
<feature type="binding site" evidence="18">
    <location>
        <begin position="127"/>
        <end position="133"/>
    </location>
    <ligand>
        <name>(6S)-NADPHX</name>
        <dbReference type="ChEBI" id="CHEBI:64076"/>
    </ligand>
</feature>
<comment type="function">
    <text evidence="18">Catalyzes the epimerization of the S- and R-forms of NAD(P)HX, a damaged form of NAD(P)H that is a result of enzymatic or heat-dependent hydration. This is a prerequisite for the S-specific NAD(P)H-hydrate dehydratase to allow the repair of both epimers of NAD(P)HX.</text>
</comment>